<dbReference type="PANTHER" id="PTHR38011:SF11">
    <property type="entry name" value="2,5-DIAMINO-6-RIBOSYLAMINO-4(3H)-PYRIMIDINONE 5'-PHOSPHATE REDUCTASE"/>
    <property type="match status" value="1"/>
</dbReference>
<dbReference type="InterPro" id="IPR050765">
    <property type="entry name" value="Riboflavin_Biosynth_HTPR"/>
</dbReference>
<gene>
    <name evidence="3" type="ORF">GPECTOR_35g955</name>
</gene>
<evidence type="ECO:0000313" key="3">
    <source>
        <dbReference type="EMBL" id="KXZ47517.1"/>
    </source>
</evidence>
<comment type="caution">
    <text evidence="3">The sequence shown here is derived from an EMBL/GenBank/DDBJ whole genome shotgun (WGS) entry which is preliminary data.</text>
</comment>
<dbReference type="STRING" id="33097.A0A150GCE2"/>
<protein>
    <recommendedName>
        <fullName evidence="2">Bacterial bifunctional deaminase-reductase C-terminal domain-containing protein</fullName>
    </recommendedName>
</protein>
<dbReference type="Pfam" id="PF01872">
    <property type="entry name" value="RibD_C"/>
    <property type="match status" value="1"/>
</dbReference>
<dbReference type="EMBL" id="LSYV01000036">
    <property type="protein sequence ID" value="KXZ47517.1"/>
    <property type="molecule type" value="Genomic_DNA"/>
</dbReference>
<evidence type="ECO:0000256" key="1">
    <source>
        <dbReference type="SAM" id="MobiDB-lite"/>
    </source>
</evidence>
<reference evidence="4" key="1">
    <citation type="journal article" date="2016" name="Nat. Commun.">
        <title>The Gonium pectorale genome demonstrates co-option of cell cycle regulation during the evolution of multicellularity.</title>
        <authorList>
            <person name="Hanschen E.R."/>
            <person name="Marriage T.N."/>
            <person name="Ferris P.J."/>
            <person name="Hamaji T."/>
            <person name="Toyoda A."/>
            <person name="Fujiyama A."/>
            <person name="Neme R."/>
            <person name="Noguchi H."/>
            <person name="Minakuchi Y."/>
            <person name="Suzuki M."/>
            <person name="Kawai-Toyooka H."/>
            <person name="Smith D.R."/>
            <person name="Sparks H."/>
            <person name="Anderson J."/>
            <person name="Bakaric R."/>
            <person name="Luria V."/>
            <person name="Karger A."/>
            <person name="Kirschner M.W."/>
            <person name="Durand P.M."/>
            <person name="Michod R.E."/>
            <person name="Nozaki H."/>
            <person name="Olson B.J."/>
        </authorList>
    </citation>
    <scope>NUCLEOTIDE SEQUENCE [LARGE SCALE GENOMIC DNA]</scope>
    <source>
        <strain evidence="4">NIES-2863</strain>
    </source>
</reference>
<proteinExistence type="predicted"/>
<keyword evidence="4" id="KW-1185">Reference proteome</keyword>
<name>A0A150GCE2_GONPE</name>
<dbReference type="InterPro" id="IPR002734">
    <property type="entry name" value="RibDG_C"/>
</dbReference>
<evidence type="ECO:0000259" key="2">
    <source>
        <dbReference type="Pfam" id="PF01872"/>
    </source>
</evidence>
<dbReference type="GO" id="GO:0008703">
    <property type="term" value="F:5-amino-6-(5-phosphoribosylamino)uracil reductase activity"/>
    <property type="evidence" value="ECO:0007669"/>
    <property type="project" value="InterPro"/>
</dbReference>
<accession>A0A150GCE2</accession>
<dbReference type="Gene3D" id="3.40.430.10">
    <property type="entry name" value="Dihydrofolate Reductase, subunit A"/>
    <property type="match status" value="1"/>
</dbReference>
<dbReference type="AlphaFoldDB" id="A0A150GCE2"/>
<dbReference type="PANTHER" id="PTHR38011">
    <property type="entry name" value="DIHYDROFOLATE REDUCTASE FAMILY PROTEIN (AFU_ORTHOLOGUE AFUA_8G06820)"/>
    <property type="match status" value="1"/>
</dbReference>
<dbReference type="Proteomes" id="UP000075714">
    <property type="component" value="Unassembled WGS sequence"/>
</dbReference>
<dbReference type="OrthoDB" id="3192019at2759"/>
<evidence type="ECO:0000313" key="4">
    <source>
        <dbReference type="Proteomes" id="UP000075714"/>
    </source>
</evidence>
<feature type="region of interest" description="Disordered" evidence="1">
    <location>
        <begin position="170"/>
        <end position="189"/>
    </location>
</feature>
<feature type="domain" description="Bacterial bifunctional deaminase-reductase C-terminal" evidence="2">
    <location>
        <begin position="196"/>
        <end position="243"/>
    </location>
</feature>
<dbReference type="InterPro" id="IPR024072">
    <property type="entry name" value="DHFR-like_dom_sf"/>
</dbReference>
<organism evidence="3 4">
    <name type="scientific">Gonium pectorale</name>
    <name type="common">Green alga</name>
    <dbReference type="NCBI Taxonomy" id="33097"/>
    <lineage>
        <taxon>Eukaryota</taxon>
        <taxon>Viridiplantae</taxon>
        <taxon>Chlorophyta</taxon>
        <taxon>core chlorophytes</taxon>
        <taxon>Chlorophyceae</taxon>
        <taxon>CS clade</taxon>
        <taxon>Chlamydomonadales</taxon>
        <taxon>Volvocaceae</taxon>
        <taxon>Gonium</taxon>
    </lineage>
</organism>
<sequence>MARLVYYVAASIDGFIARRDGSMDWLPPIDPESEDYGYSTFIESIGTVIMGRRTFEDAIRLSNGVWPYHGKRAIVFSRSLARDPQAAAAVIASLVKRGGPDGPASRYDVSGGAAEGADNSAVDVTFTDGDPGELVRGLKAAATTPTATALAVAGDVSDSGAPVVVIPAVNAPPEDGGGGDGSGDGATSASTAGAAAKDLWLVGGGGLARQLLSCGALDRLVVSVIPVVLGDGLPLFGGVGVSSVGVGVSIGFGASVGVGGEAPAGTGRAPVGEEEGLEGHSLAGVQQLGGGVRLRLEGSRAFPDGVVQNVYAVVAGLD</sequence>
<feature type="compositionally biased region" description="Gly residues" evidence="1">
    <location>
        <begin position="175"/>
        <end position="184"/>
    </location>
</feature>
<dbReference type="GO" id="GO:0009231">
    <property type="term" value="P:riboflavin biosynthetic process"/>
    <property type="evidence" value="ECO:0007669"/>
    <property type="project" value="InterPro"/>
</dbReference>
<dbReference type="SUPFAM" id="SSF53597">
    <property type="entry name" value="Dihydrofolate reductase-like"/>
    <property type="match status" value="1"/>
</dbReference>